<dbReference type="PROSITE" id="PS51384">
    <property type="entry name" value="FAD_FR"/>
    <property type="match status" value="1"/>
</dbReference>
<evidence type="ECO:0000259" key="4">
    <source>
        <dbReference type="PROSITE" id="PS51384"/>
    </source>
</evidence>
<dbReference type="EMBL" id="CP147244">
    <property type="protein sequence ID" value="WYJ99147.1"/>
    <property type="molecule type" value="Genomic_DNA"/>
</dbReference>
<dbReference type="Gene3D" id="2.40.30.10">
    <property type="entry name" value="Translation factors"/>
    <property type="match status" value="1"/>
</dbReference>
<dbReference type="GO" id="GO:0051537">
    <property type="term" value="F:2 iron, 2 sulfur cluster binding"/>
    <property type="evidence" value="ECO:0007669"/>
    <property type="project" value="UniProtKB-KW"/>
</dbReference>
<dbReference type="Proteomes" id="UP000194948">
    <property type="component" value="Chromosome"/>
</dbReference>
<organism evidence="5 6">
    <name type="scientific">Candidatus Enterococcus palustris</name>
    <dbReference type="NCBI Taxonomy" id="1834189"/>
    <lineage>
        <taxon>Bacteria</taxon>
        <taxon>Bacillati</taxon>
        <taxon>Bacillota</taxon>
        <taxon>Bacilli</taxon>
        <taxon>Lactobacillales</taxon>
        <taxon>Enterococcaceae</taxon>
        <taxon>Enterococcus</taxon>
    </lineage>
</organism>
<feature type="binding site" evidence="1">
    <location>
        <begin position="72"/>
        <end position="74"/>
    </location>
    <ligand>
        <name>FAD</name>
        <dbReference type="ChEBI" id="CHEBI:57692"/>
    </ligand>
</feature>
<dbReference type="SUPFAM" id="SSF63380">
    <property type="entry name" value="Riboflavin synthase domain-like"/>
    <property type="match status" value="1"/>
</dbReference>
<dbReference type="CDD" id="cd06219">
    <property type="entry name" value="DHOD_e_trans_like1"/>
    <property type="match status" value="1"/>
</dbReference>
<gene>
    <name evidence="5" type="ORF">A5821_000223</name>
</gene>
<dbReference type="InterPro" id="IPR012165">
    <property type="entry name" value="Cyt_c3_hydrogenase_gsu"/>
</dbReference>
<dbReference type="InterPro" id="IPR017927">
    <property type="entry name" value="FAD-bd_FR_type"/>
</dbReference>
<evidence type="ECO:0000256" key="3">
    <source>
        <dbReference type="SAM" id="Phobius"/>
    </source>
</evidence>
<dbReference type="PANTHER" id="PTHR43513:SF3">
    <property type="entry name" value="DIHYDROOROTATE DEHYDROGENASE B (NAD(+)), ELECTRON TRANSFER SUBUNIT-RELATED"/>
    <property type="match status" value="1"/>
</dbReference>
<reference evidence="5" key="2">
    <citation type="submission" date="2024-03" db="EMBL/GenBank/DDBJ databases">
        <title>The Genome Sequence of Enterococcus sp. DIV0205d.</title>
        <authorList>
            <consortium name="The Broad Institute Genomics Platform"/>
            <consortium name="The Broad Institute Microbial Omics Core"/>
            <consortium name="The Broad Institute Genomic Center for Infectious Diseases"/>
            <person name="Earl A."/>
            <person name="Manson A."/>
            <person name="Gilmore M."/>
            <person name="Schwartman J."/>
            <person name="Shea T."/>
            <person name="Abouelleil A."/>
            <person name="Cao P."/>
            <person name="Chapman S."/>
            <person name="Cusick C."/>
            <person name="Young S."/>
            <person name="Neafsey D."/>
            <person name="Nusbaum C."/>
            <person name="Birren B."/>
        </authorList>
    </citation>
    <scope>NUCLEOTIDE SEQUENCE</scope>
    <source>
        <strain evidence="5">7F3_DIV0205</strain>
    </source>
</reference>
<sequence>MNETIHYGDHMYKIVKNEQLSKNEYDFWIEAPRIATKAQPGQFVILRINEIGERIPLTIADADPSSGLIRLIFQVIGKTTAELSSLCANDSILDLTGPLGTPTEIKNYGTVMIVGGGVGIAAIFPIIKGLKQAGNRVITILGAKTSELVILQKECQQYSDELIITTDDGSLGMKGLVTEAMEQVIAKESIDCSWAIGPSMMMKFCTMTAENHKLPIYVSLNPIMIDGTGMCGGCRVTIDGSIKFACVDGPEFKGTQVNWDEFISRMKQYTDEEEASLTDYQKAQVIHHG</sequence>
<feature type="transmembrane region" description="Helical" evidence="3">
    <location>
        <begin position="108"/>
        <end position="127"/>
    </location>
</feature>
<dbReference type="AlphaFoldDB" id="A0AAQ3W612"/>
<feature type="binding site" evidence="2">
    <location>
        <position position="234"/>
    </location>
    <ligand>
        <name>[2Fe-2S] cluster</name>
        <dbReference type="ChEBI" id="CHEBI:190135"/>
    </ligand>
</feature>
<keyword evidence="2" id="KW-0001">2Fe-2S</keyword>
<dbReference type="SUPFAM" id="SSF52343">
    <property type="entry name" value="Ferredoxin reductase-like, C-terminal NADP-linked domain"/>
    <property type="match status" value="1"/>
</dbReference>
<keyword evidence="6" id="KW-1185">Reference proteome</keyword>
<evidence type="ECO:0000256" key="1">
    <source>
        <dbReference type="PIRSR" id="PIRSR006816-1"/>
    </source>
</evidence>
<dbReference type="NCBIfam" id="NF004862">
    <property type="entry name" value="PRK06222.1"/>
    <property type="match status" value="1"/>
</dbReference>
<feature type="binding site" evidence="2">
    <location>
        <position position="246"/>
    </location>
    <ligand>
        <name>[2Fe-2S] cluster</name>
        <dbReference type="ChEBI" id="CHEBI:190135"/>
    </ligand>
</feature>
<dbReference type="PIRSF" id="PIRSF006816">
    <property type="entry name" value="Cyc3_hyd_g"/>
    <property type="match status" value="1"/>
</dbReference>
<comment type="cofactor">
    <cofactor evidence="1">
        <name>FAD</name>
        <dbReference type="ChEBI" id="CHEBI:57692"/>
    </cofactor>
    <text evidence="1">Binds 1 FAD per subunit.</text>
</comment>
<dbReference type="Pfam" id="PF10418">
    <property type="entry name" value="DHODB_Fe-S_bind"/>
    <property type="match status" value="1"/>
</dbReference>
<comment type="cofactor">
    <cofactor evidence="2">
        <name>[2Fe-2S] cluster</name>
        <dbReference type="ChEBI" id="CHEBI:190135"/>
    </cofactor>
    <text evidence="2">Binds 1 [2Fe-2S] cluster per subunit.</text>
</comment>
<dbReference type="PANTHER" id="PTHR43513">
    <property type="entry name" value="DIHYDROOROTATE DEHYDROGENASE B (NAD(+)), ELECTRON TRANSFER SUBUNIT"/>
    <property type="match status" value="1"/>
</dbReference>
<proteinExistence type="predicted"/>
<keyword evidence="1" id="KW-0285">Flavoprotein</keyword>
<reference evidence="5" key="1">
    <citation type="submission" date="2017-05" db="EMBL/GenBank/DDBJ databases">
        <authorList>
            <consortium name="The Broad Institute Genomics Platform"/>
            <consortium name="The Broad Institute Genomic Center for Infectious Diseases"/>
            <person name="Earl A."/>
            <person name="Manson A."/>
            <person name="Schwartman J."/>
            <person name="Gilmore M."/>
            <person name="Abouelleil A."/>
            <person name="Cao P."/>
            <person name="Chapman S."/>
            <person name="Cusick C."/>
            <person name="Shea T."/>
            <person name="Young S."/>
            <person name="Neafsey D."/>
            <person name="Nusbaum C."/>
            <person name="Birren B."/>
        </authorList>
    </citation>
    <scope>NUCLEOTIDE SEQUENCE</scope>
    <source>
        <strain evidence="5">7F3_DIV0205</strain>
    </source>
</reference>
<dbReference type="Gene3D" id="3.40.50.80">
    <property type="entry name" value="Nucleotide-binding domain of ferredoxin-NADP reductase (FNR) module"/>
    <property type="match status" value="1"/>
</dbReference>
<dbReference type="GO" id="GO:0050660">
    <property type="term" value="F:flavin adenine dinucleotide binding"/>
    <property type="evidence" value="ECO:0007669"/>
    <property type="project" value="InterPro"/>
</dbReference>
<feature type="domain" description="FAD-binding FR-type" evidence="4">
    <location>
        <begin position="7"/>
        <end position="105"/>
    </location>
</feature>
<dbReference type="InterPro" id="IPR050353">
    <property type="entry name" value="PyrK_electron_transfer"/>
</dbReference>
<keyword evidence="2" id="KW-0479">Metal-binding</keyword>
<keyword evidence="3" id="KW-0472">Membrane</keyword>
<dbReference type="InterPro" id="IPR019480">
    <property type="entry name" value="Dihydroorotate_DH_Fe-S-bd"/>
</dbReference>
<keyword evidence="2" id="KW-0408">Iron</keyword>
<dbReference type="GO" id="GO:0016491">
    <property type="term" value="F:oxidoreductase activity"/>
    <property type="evidence" value="ECO:0007669"/>
    <property type="project" value="InterPro"/>
</dbReference>
<keyword evidence="2" id="KW-0411">Iron-sulfur</keyword>
<evidence type="ECO:0000313" key="6">
    <source>
        <dbReference type="Proteomes" id="UP000194948"/>
    </source>
</evidence>
<dbReference type="GO" id="GO:0046872">
    <property type="term" value="F:metal ion binding"/>
    <property type="evidence" value="ECO:0007669"/>
    <property type="project" value="UniProtKB-KW"/>
</dbReference>
<keyword evidence="1" id="KW-0274">FAD</keyword>
<name>A0AAQ3W612_9ENTE</name>
<dbReference type="InterPro" id="IPR039261">
    <property type="entry name" value="FNR_nucleotide-bd"/>
</dbReference>
<protein>
    <submittedName>
        <fullName evidence="5">Ferredoxin-NADP(+) reductase subunit alpha</fullName>
    </submittedName>
</protein>
<evidence type="ECO:0000256" key="2">
    <source>
        <dbReference type="PIRSR" id="PIRSR006816-2"/>
    </source>
</evidence>
<keyword evidence="3" id="KW-0812">Transmembrane</keyword>
<feature type="binding site" evidence="2">
    <location>
        <position position="231"/>
    </location>
    <ligand>
        <name>[2Fe-2S] cluster</name>
        <dbReference type="ChEBI" id="CHEBI:190135"/>
    </ligand>
</feature>
<accession>A0AAQ3W612</accession>
<dbReference type="InterPro" id="IPR017938">
    <property type="entry name" value="Riboflavin_synthase-like_b-brl"/>
</dbReference>
<keyword evidence="3" id="KW-1133">Transmembrane helix</keyword>
<evidence type="ECO:0000313" key="5">
    <source>
        <dbReference type="EMBL" id="WYJ99147.1"/>
    </source>
</evidence>
<dbReference type="GO" id="GO:0006221">
    <property type="term" value="P:pyrimidine nucleotide biosynthetic process"/>
    <property type="evidence" value="ECO:0007669"/>
    <property type="project" value="InterPro"/>
</dbReference>